<proteinExistence type="predicted"/>
<reference evidence="7 8" key="1">
    <citation type="journal article" date="2013" name="ISME J.">
        <title>By their genes ye shall know them: genomic signatures of predatory bacteria.</title>
        <authorList>
            <person name="Pasternak Z."/>
            <person name="Pietrokovski S."/>
            <person name="Rotem O."/>
            <person name="Gophna U."/>
            <person name="Lurie-Weinberger M.N."/>
            <person name="Jurkevitch E."/>
        </authorList>
    </citation>
    <scope>NUCLEOTIDE SEQUENCE [LARGE SCALE GENOMIC DNA]</scope>
    <source>
        <strain evidence="7 8">JSS</strain>
    </source>
</reference>
<keyword evidence="2" id="KW-0547">Nucleotide-binding</keyword>
<evidence type="ECO:0000256" key="1">
    <source>
        <dbReference type="ARBA" id="ARBA00022448"/>
    </source>
</evidence>
<dbReference type="HOGENOM" id="CLU_000604_1_11_7"/>
<dbReference type="EMBL" id="CP003537">
    <property type="protein sequence ID" value="AGH95952.1"/>
    <property type="molecule type" value="Genomic_DNA"/>
</dbReference>
<dbReference type="PANTHER" id="PTHR42794">
    <property type="entry name" value="HEMIN IMPORT ATP-BINDING PROTEIN HMUV"/>
    <property type="match status" value="1"/>
</dbReference>
<feature type="domain" description="ABC transporter" evidence="6">
    <location>
        <begin position="6"/>
        <end position="249"/>
    </location>
</feature>
<dbReference type="FunFam" id="3.40.50.300:FF:000134">
    <property type="entry name" value="Iron-enterobactin ABC transporter ATP-binding protein"/>
    <property type="match status" value="1"/>
</dbReference>
<dbReference type="PROSITE" id="PS50893">
    <property type="entry name" value="ABC_TRANSPORTER_2"/>
    <property type="match status" value="1"/>
</dbReference>
<dbReference type="GO" id="GO:0016887">
    <property type="term" value="F:ATP hydrolysis activity"/>
    <property type="evidence" value="ECO:0007669"/>
    <property type="project" value="InterPro"/>
</dbReference>
<dbReference type="InterPro" id="IPR003593">
    <property type="entry name" value="AAA+_ATPase"/>
</dbReference>
<evidence type="ECO:0000256" key="2">
    <source>
        <dbReference type="ARBA" id="ARBA00022741"/>
    </source>
</evidence>
<protein>
    <recommendedName>
        <fullName evidence="6">ABC transporter domain-containing protein</fullName>
    </recommendedName>
</protein>
<organism evidence="7 8">
    <name type="scientific">Pseudobdellovibrio exovorus JSS</name>
    <dbReference type="NCBI Taxonomy" id="1184267"/>
    <lineage>
        <taxon>Bacteria</taxon>
        <taxon>Pseudomonadati</taxon>
        <taxon>Bdellovibrionota</taxon>
        <taxon>Bdellovibrionia</taxon>
        <taxon>Bdellovibrionales</taxon>
        <taxon>Pseudobdellovibrionaceae</taxon>
        <taxon>Pseudobdellovibrio</taxon>
    </lineage>
</organism>
<dbReference type="InterPro" id="IPR003439">
    <property type="entry name" value="ABC_transporter-like_ATP-bd"/>
</dbReference>
<dbReference type="Proteomes" id="UP000012040">
    <property type="component" value="Chromosome"/>
</dbReference>
<keyword evidence="3" id="KW-0067">ATP-binding</keyword>
<dbReference type="InterPro" id="IPR027417">
    <property type="entry name" value="P-loop_NTPase"/>
</dbReference>
<accession>M4V973</accession>
<keyword evidence="4" id="KW-1278">Translocase</keyword>
<dbReference type="AlphaFoldDB" id="M4V973"/>
<evidence type="ECO:0000256" key="3">
    <source>
        <dbReference type="ARBA" id="ARBA00022840"/>
    </source>
</evidence>
<dbReference type="eggNOG" id="COG4559">
    <property type="taxonomic scope" value="Bacteria"/>
</dbReference>
<dbReference type="PATRIC" id="fig|1184267.3.peg.1757"/>
<evidence type="ECO:0000259" key="6">
    <source>
        <dbReference type="PROSITE" id="PS50893"/>
    </source>
</evidence>
<name>M4V973_9BACT</name>
<dbReference type="STRING" id="1184267.A11Q_1736"/>
<sequence length="264" mass="29766">MANPLLQVRNLSFEISDKSSKRKLVDQLEFAVSSQELLVILGRNGAGKSTLMKLITKQLKPNEGSVQVFGKELGEHHPRELAKRRAVLTQFTSLTFDYSVLDVVLLGRTPHSEFNSIKQFDRELALHCLELVDLQDFANRGYLSLSGGEQQRVHMARVLAQLGDSQEERLLLLDEPTSSLDLYHQHQLLELLRKIKKNNVGILAILHDLNLAARYADRLLIMKQGKTLALGTPQDVFTSENIAEAFNYHANVLQDPTRGCPYLI</sequence>
<dbReference type="Pfam" id="PF00005">
    <property type="entry name" value="ABC_tran"/>
    <property type="match status" value="1"/>
</dbReference>
<keyword evidence="8" id="KW-1185">Reference proteome</keyword>
<dbReference type="PANTHER" id="PTHR42794:SF1">
    <property type="entry name" value="HEMIN IMPORT ATP-BINDING PROTEIN HMUV"/>
    <property type="match status" value="1"/>
</dbReference>
<evidence type="ECO:0000256" key="5">
    <source>
        <dbReference type="ARBA" id="ARBA00037066"/>
    </source>
</evidence>
<gene>
    <name evidence="7" type="ORF">A11Q_1736</name>
</gene>
<dbReference type="NCBIfam" id="NF010068">
    <property type="entry name" value="PRK13548.1"/>
    <property type="match status" value="1"/>
</dbReference>
<dbReference type="OrthoDB" id="5296765at2"/>
<dbReference type="KEGG" id="bex:A11Q_1736"/>
<dbReference type="SUPFAM" id="SSF52540">
    <property type="entry name" value="P-loop containing nucleoside triphosphate hydrolases"/>
    <property type="match status" value="1"/>
</dbReference>
<evidence type="ECO:0000313" key="7">
    <source>
        <dbReference type="EMBL" id="AGH95952.1"/>
    </source>
</evidence>
<dbReference type="RefSeq" id="WP_015470442.1">
    <property type="nucleotide sequence ID" value="NC_020813.1"/>
</dbReference>
<evidence type="ECO:0000313" key="8">
    <source>
        <dbReference type="Proteomes" id="UP000012040"/>
    </source>
</evidence>
<dbReference type="GO" id="GO:0005524">
    <property type="term" value="F:ATP binding"/>
    <property type="evidence" value="ECO:0007669"/>
    <property type="project" value="UniProtKB-KW"/>
</dbReference>
<dbReference type="Gene3D" id="3.40.50.300">
    <property type="entry name" value="P-loop containing nucleotide triphosphate hydrolases"/>
    <property type="match status" value="1"/>
</dbReference>
<keyword evidence="1" id="KW-0813">Transport</keyword>
<dbReference type="CDD" id="cd03214">
    <property type="entry name" value="ABC_Iron-Siderophores_B12_Hemin"/>
    <property type="match status" value="1"/>
</dbReference>
<comment type="function">
    <text evidence="5">Part of the ABC transporter complex HmuTUV involved in hemin import. Responsible for energy coupling to the transport system.</text>
</comment>
<evidence type="ECO:0000256" key="4">
    <source>
        <dbReference type="ARBA" id="ARBA00022967"/>
    </source>
</evidence>
<dbReference type="SMART" id="SM00382">
    <property type="entry name" value="AAA"/>
    <property type="match status" value="1"/>
</dbReference>